<dbReference type="EMBL" id="LVHG01000077">
    <property type="protein sequence ID" value="OAK58785.1"/>
    <property type="molecule type" value="Genomic_DNA"/>
</dbReference>
<reference evidence="2 3" key="1">
    <citation type="submission" date="2016-03" db="EMBL/GenBank/DDBJ databases">
        <title>Genome sequence of Variovorax paradoxus KB5.</title>
        <authorList>
            <person name="Jeong H."/>
            <person name="Hong C.E."/>
            <person name="Jo S.H."/>
            <person name="Park J.M."/>
        </authorList>
    </citation>
    <scope>NUCLEOTIDE SEQUENCE [LARGE SCALE GENOMIC DNA]</scope>
    <source>
        <strain evidence="2 3">KB5</strain>
    </source>
</reference>
<protein>
    <submittedName>
        <fullName evidence="2">Uncharacterized protein</fullName>
    </submittedName>
</protein>
<keyword evidence="1" id="KW-1133">Transmembrane helix</keyword>
<sequence>MPSGPRLDRVLCVLLALLSALSLIYGLCAARPAFSGAGVFGLAGALQAAMVLLDGDALRRSRAVRAALRREWR</sequence>
<evidence type="ECO:0000256" key="1">
    <source>
        <dbReference type="SAM" id="Phobius"/>
    </source>
</evidence>
<dbReference type="Proteomes" id="UP000077852">
    <property type="component" value="Unassembled WGS sequence"/>
</dbReference>
<accession>A0AA91I8I4</accession>
<keyword evidence="1" id="KW-0472">Membrane</keyword>
<evidence type="ECO:0000313" key="2">
    <source>
        <dbReference type="EMBL" id="OAK58785.1"/>
    </source>
</evidence>
<feature type="transmembrane region" description="Helical" evidence="1">
    <location>
        <begin position="36"/>
        <end position="53"/>
    </location>
</feature>
<evidence type="ECO:0000313" key="3">
    <source>
        <dbReference type="Proteomes" id="UP000077852"/>
    </source>
</evidence>
<proteinExistence type="predicted"/>
<gene>
    <name evidence="2" type="ORF">A3K87_27475</name>
</gene>
<dbReference type="AlphaFoldDB" id="A0AA91I8I4"/>
<organism evidence="2 3">
    <name type="scientific">Variovorax paradoxus</name>
    <dbReference type="NCBI Taxonomy" id="34073"/>
    <lineage>
        <taxon>Bacteria</taxon>
        <taxon>Pseudomonadati</taxon>
        <taxon>Pseudomonadota</taxon>
        <taxon>Betaproteobacteria</taxon>
        <taxon>Burkholderiales</taxon>
        <taxon>Comamonadaceae</taxon>
        <taxon>Variovorax</taxon>
    </lineage>
</organism>
<name>A0AA91I8I4_VARPD</name>
<comment type="caution">
    <text evidence="2">The sequence shown here is derived from an EMBL/GenBank/DDBJ whole genome shotgun (WGS) entry which is preliminary data.</text>
</comment>
<keyword evidence="1" id="KW-0812">Transmembrane</keyword>